<sequence>MTACCRLGYHPTIWREAVAVALQKPGKKDYSIPRAYRLIQLLDCLLQKKLRIIYRSSYDYKGPIVVIGEIGGPP</sequence>
<dbReference type="EMBL" id="KV428356">
    <property type="protein sequence ID" value="KZT32292.1"/>
    <property type="molecule type" value="Genomic_DNA"/>
</dbReference>
<dbReference type="Proteomes" id="UP000076798">
    <property type="component" value="Unassembled WGS sequence"/>
</dbReference>
<protein>
    <submittedName>
        <fullName evidence="1">Uncharacterized protein</fullName>
    </submittedName>
</protein>
<dbReference type="OrthoDB" id="412006at2759"/>
<name>A0A165XKP0_9AGAM</name>
<proteinExistence type="predicted"/>
<accession>A0A165XKP0</accession>
<evidence type="ECO:0000313" key="2">
    <source>
        <dbReference type="Proteomes" id="UP000076798"/>
    </source>
</evidence>
<dbReference type="STRING" id="1314776.A0A165XKP0"/>
<reference evidence="1 2" key="1">
    <citation type="journal article" date="2016" name="Mol. Biol. Evol.">
        <title>Comparative Genomics of Early-Diverging Mushroom-Forming Fungi Provides Insights into the Origins of Lignocellulose Decay Capabilities.</title>
        <authorList>
            <person name="Nagy L.G."/>
            <person name="Riley R."/>
            <person name="Tritt A."/>
            <person name="Adam C."/>
            <person name="Daum C."/>
            <person name="Floudas D."/>
            <person name="Sun H."/>
            <person name="Yadav J.S."/>
            <person name="Pangilinan J."/>
            <person name="Larsson K.H."/>
            <person name="Matsuura K."/>
            <person name="Barry K."/>
            <person name="Labutti K."/>
            <person name="Kuo R."/>
            <person name="Ohm R.A."/>
            <person name="Bhattacharya S.S."/>
            <person name="Shirouzu T."/>
            <person name="Yoshinaga Y."/>
            <person name="Martin F.M."/>
            <person name="Grigoriev I.V."/>
            <person name="Hibbett D.S."/>
        </authorList>
    </citation>
    <scope>NUCLEOTIDE SEQUENCE [LARGE SCALE GENOMIC DNA]</scope>
    <source>
        <strain evidence="1 2">HHB10207 ss-3</strain>
    </source>
</reference>
<keyword evidence="2" id="KW-1185">Reference proteome</keyword>
<dbReference type="AlphaFoldDB" id="A0A165XKP0"/>
<gene>
    <name evidence="1" type="ORF">SISSUDRAFT_994234</name>
</gene>
<evidence type="ECO:0000313" key="1">
    <source>
        <dbReference type="EMBL" id="KZT32292.1"/>
    </source>
</evidence>
<organism evidence="1 2">
    <name type="scientific">Sistotremastrum suecicum HHB10207 ss-3</name>
    <dbReference type="NCBI Taxonomy" id="1314776"/>
    <lineage>
        <taxon>Eukaryota</taxon>
        <taxon>Fungi</taxon>
        <taxon>Dikarya</taxon>
        <taxon>Basidiomycota</taxon>
        <taxon>Agaricomycotina</taxon>
        <taxon>Agaricomycetes</taxon>
        <taxon>Sistotremastrales</taxon>
        <taxon>Sistotremastraceae</taxon>
        <taxon>Sistotremastrum</taxon>
    </lineage>
</organism>